<feature type="compositionally biased region" description="Polar residues" evidence="6">
    <location>
        <begin position="344"/>
        <end position="365"/>
    </location>
</feature>
<evidence type="ECO:0000256" key="7">
    <source>
        <dbReference type="SAM" id="Phobius"/>
    </source>
</evidence>
<dbReference type="GO" id="GO:0005524">
    <property type="term" value="F:ATP binding"/>
    <property type="evidence" value="ECO:0007669"/>
    <property type="project" value="UniProtKB-UniRule"/>
</dbReference>
<keyword evidence="7" id="KW-0472">Membrane</keyword>
<reference evidence="9 10" key="1">
    <citation type="submission" date="2019-10" db="EMBL/GenBank/DDBJ databases">
        <title>A soil myxobacterium in the family Polyangiaceae.</title>
        <authorList>
            <person name="Li Y."/>
            <person name="Wang J."/>
        </authorList>
    </citation>
    <scope>NUCLEOTIDE SEQUENCE [LARGE SCALE GENOMIC DNA]</scope>
    <source>
        <strain evidence="9 10">DSM 14734</strain>
    </source>
</reference>
<feature type="domain" description="Protein kinase" evidence="8">
    <location>
        <begin position="65"/>
        <end position="340"/>
    </location>
</feature>
<dbReference type="InterPro" id="IPR017441">
    <property type="entry name" value="Protein_kinase_ATP_BS"/>
</dbReference>
<evidence type="ECO:0000313" key="9">
    <source>
        <dbReference type="EMBL" id="MRG96389.1"/>
    </source>
</evidence>
<dbReference type="PROSITE" id="PS00108">
    <property type="entry name" value="PROTEIN_KINASE_ST"/>
    <property type="match status" value="1"/>
</dbReference>
<dbReference type="Proteomes" id="UP000440224">
    <property type="component" value="Unassembled WGS sequence"/>
</dbReference>
<dbReference type="InterPro" id="IPR000719">
    <property type="entry name" value="Prot_kinase_dom"/>
</dbReference>
<feature type="region of interest" description="Disordered" evidence="6">
    <location>
        <begin position="1"/>
        <end position="26"/>
    </location>
</feature>
<feature type="region of interest" description="Disordered" evidence="6">
    <location>
        <begin position="547"/>
        <end position="623"/>
    </location>
</feature>
<feature type="region of interest" description="Disordered" evidence="6">
    <location>
        <begin position="344"/>
        <end position="393"/>
    </location>
</feature>
<dbReference type="CDD" id="cd14014">
    <property type="entry name" value="STKc_PknB_like"/>
    <property type="match status" value="1"/>
</dbReference>
<feature type="region of interest" description="Disordered" evidence="6">
    <location>
        <begin position="488"/>
        <end position="513"/>
    </location>
</feature>
<sequence length="645" mass="68222">MIAFLQSRRHTRGPNDNNSGSGSCLVSQDKVRQPRTFTNNFLVSVCTRMGRCEFMKSGDILGGRYRLVQRIGAGAMGEVWAGENQATGGKVALKLIIPSAPEQRTPELRQRLIREAKACGKLSHRNIVQIYDVGTTSEGDPFLVLELLRGKPLDEMLKDTRRIEPAMAARIGAEIAGALAVAHAAKIIHRDLKPANIFLHREEGMPEDRFLVKVLDFGVSKNLEGGADGPATVTNVAVGSPAYMSPEQVAMRKDLDGRTDIWSLGVVLYEMLAGVRPFVGNVDEVIRQIVLTKVNKVPPPSTKVRSVPPELDEIVARCMNPERDSRYANASELALALKSVAETSRSMRMPVSVTTPSSPGRQRTPTWPGPDVAPVSAARPPMPSTPQTMDGDEAATLPMQGRVLAEMSAQKGASAKQEQSATGTQVMSADQPVASPAPAWKKEMEQWRTSRQSSASLEAAAPSDAVHGGTQALDPEVVMRAERAATTSAITSMSTSPSSAASAPAQGPLRADQRRKRSSKLFFAMMGAGVLSAVVVVVVLLVSQQEGGTGRAAAEATTAPTASAALPTPSAVAPMPTPTPLSTPSSAPTPLSSPAPEPSVKPVVAPGSVPVPQAQPTTTAKLPGVIPLCKDGGKLIPCSQKKRAR</sequence>
<dbReference type="EMBL" id="WJIE01000011">
    <property type="protein sequence ID" value="MRG96389.1"/>
    <property type="molecule type" value="Genomic_DNA"/>
</dbReference>
<evidence type="ECO:0000256" key="4">
    <source>
        <dbReference type="ARBA" id="ARBA00022840"/>
    </source>
</evidence>
<dbReference type="OrthoDB" id="9801841at2"/>
<dbReference type="Pfam" id="PF00069">
    <property type="entry name" value="Pkinase"/>
    <property type="match status" value="1"/>
</dbReference>
<feature type="transmembrane region" description="Helical" evidence="7">
    <location>
        <begin position="521"/>
        <end position="542"/>
    </location>
</feature>
<feature type="binding site" evidence="5">
    <location>
        <position position="94"/>
    </location>
    <ligand>
        <name>ATP</name>
        <dbReference type="ChEBI" id="CHEBI:30616"/>
    </ligand>
</feature>
<keyword evidence="7" id="KW-1133">Transmembrane helix</keyword>
<feature type="compositionally biased region" description="Low complexity" evidence="6">
    <location>
        <begin position="488"/>
        <end position="505"/>
    </location>
</feature>
<dbReference type="PANTHER" id="PTHR43289:SF6">
    <property type="entry name" value="SERINE_THREONINE-PROTEIN KINASE NEKL-3"/>
    <property type="match status" value="1"/>
</dbReference>
<keyword evidence="4 5" id="KW-0067">ATP-binding</keyword>
<gene>
    <name evidence="9" type="ORF">GF068_31365</name>
</gene>
<comment type="caution">
    <text evidence="9">The sequence shown here is derived from an EMBL/GenBank/DDBJ whole genome shotgun (WGS) entry which is preliminary data.</text>
</comment>
<feature type="compositionally biased region" description="Low complexity" evidence="6">
    <location>
        <begin position="552"/>
        <end position="574"/>
    </location>
</feature>
<feature type="compositionally biased region" description="Polar residues" evidence="6">
    <location>
        <begin position="14"/>
        <end position="26"/>
    </location>
</feature>
<proteinExistence type="predicted"/>
<evidence type="ECO:0000256" key="2">
    <source>
        <dbReference type="ARBA" id="ARBA00022741"/>
    </source>
</evidence>
<name>A0A6N7PWX7_9BACT</name>
<evidence type="ECO:0000313" key="10">
    <source>
        <dbReference type="Proteomes" id="UP000440224"/>
    </source>
</evidence>
<evidence type="ECO:0000256" key="6">
    <source>
        <dbReference type="SAM" id="MobiDB-lite"/>
    </source>
</evidence>
<keyword evidence="10" id="KW-1185">Reference proteome</keyword>
<organism evidence="9 10">
    <name type="scientific">Polyangium spumosum</name>
    <dbReference type="NCBI Taxonomy" id="889282"/>
    <lineage>
        <taxon>Bacteria</taxon>
        <taxon>Pseudomonadati</taxon>
        <taxon>Myxococcota</taxon>
        <taxon>Polyangia</taxon>
        <taxon>Polyangiales</taxon>
        <taxon>Polyangiaceae</taxon>
        <taxon>Polyangium</taxon>
    </lineage>
</organism>
<protein>
    <submittedName>
        <fullName evidence="9">Protein kinase</fullName>
    </submittedName>
</protein>
<dbReference type="PROSITE" id="PS50011">
    <property type="entry name" value="PROTEIN_KINASE_DOM"/>
    <property type="match status" value="1"/>
</dbReference>
<dbReference type="AlphaFoldDB" id="A0A6N7PWX7"/>
<keyword evidence="3 9" id="KW-0418">Kinase</keyword>
<dbReference type="PROSITE" id="PS00107">
    <property type="entry name" value="PROTEIN_KINASE_ATP"/>
    <property type="match status" value="1"/>
</dbReference>
<dbReference type="SMART" id="SM00220">
    <property type="entry name" value="S_TKc"/>
    <property type="match status" value="1"/>
</dbReference>
<dbReference type="InterPro" id="IPR008271">
    <property type="entry name" value="Ser/Thr_kinase_AS"/>
</dbReference>
<dbReference type="InterPro" id="IPR011009">
    <property type="entry name" value="Kinase-like_dom_sf"/>
</dbReference>
<dbReference type="Gene3D" id="1.10.510.10">
    <property type="entry name" value="Transferase(Phosphotransferase) domain 1"/>
    <property type="match status" value="1"/>
</dbReference>
<dbReference type="SUPFAM" id="SSF56112">
    <property type="entry name" value="Protein kinase-like (PK-like)"/>
    <property type="match status" value="1"/>
</dbReference>
<accession>A0A6N7PWX7</accession>
<evidence type="ECO:0000256" key="3">
    <source>
        <dbReference type="ARBA" id="ARBA00022777"/>
    </source>
</evidence>
<feature type="region of interest" description="Disordered" evidence="6">
    <location>
        <begin position="407"/>
        <end position="472"/>
    </location>
</feature>
<keyword evidence="2 5" id="KW-0547">Nucleotide-binding</keyword>
<feature type="compositionally biased region" description="Polar residues" evidence="6">
    <location>
        <begin position="416"/>
        <end position="428"/>
    </location>
</feature>
<keyword evidence="7" id="KW-0812">Transmembrane</keyword>
<evidence type="ECO:0000256" key="5">
    <source>
        <dbReference type="PROSITE-ProRule" id="PRU10141"/>
    </source>
</evidence>
<evidence type="ECO:0000259" key="8">
    <source>
        <dbReference type="PROSITE" id="PS50011"/>
    </source>
</evidence>
<keyword evidence="1" id="KW-0808">Transferase</keyword>
<dbReference type="PANTHER" id="PTHR43289">
    <property type="entry name" value="MITOGEN-ACTIVATED PROTEIN KINASE KINASE KINASE 20-RELATED"/>
    <property type="match status" value="1"/>
</dbReference>
<evidence type="ECO:0000256" key="1">
    <source>
        <dbReference type="ARBA" id="ARBA00022679"/>
    </source>
</evidence>
<dbReference type="GO" id="GO:0004674">
    <property type="term" value="F:protein serine/threonine kinase activity"/>
    <property type="evidence" value="ECO:0007669"/>
    <property type="project" value="TreeGrafter"/>
</dbReference>
<dbReference type="Gene3D" id="3.30.200.20">
    <property type="entry name" value="Phosphorylase Kinase, domain 1"/>
    <property type="match status" value="1"/>
</dbReference>